<dbReference type="InterPro" id="IPR014001">
    <property type="entry name" value="Helicase_ATP-bd"/>
</dbReference>
<dbReference type="SMART" id="SM00958">
    <property type="entry name" value="SecA_PP_bind"/>
    <property type="match status" value="1"/>
</dbReference>
<dbReference type="SUPFAM" id="SSF103642">
    <property type="entry name" value="Sec-C motif"/>
    <property type="match status" value="1"/>
</dbReference>
<dbReference type="InterPro" id="IPR044722">
    <property type="entry name" value="SecA_SF2_C"/>
</dbReference>
<dbReference type="PROSITE" id="PS51194">
    <property type="entry name" value="HELICASE_CTER"/>
    <property type="match status" value="1"/>
</dbReference>
<evidence type="ECO:0000259" key="18">
    <source>
        <dbReference type="PROSITE" id="PS51192"/>
    </source>
</evidence>
<dbReference type="GO" id="GO:0005886">
    <property type="term" value="C:plasma membrane"/>
    <property type="evidence" value="ECO:0007669"/>
    <property type="project" value="UniProtKB-SubCell"/>
</dbReference>
<dbReference type="Gene3D" id="3.90.1440.10">
    <property type="entry name" value="SecA, preprotein cross-linking domain"/>
    <property type="match status" value="1"/>
</dbReference>
<evidence type="ECO:0000256" key="15">
    <source>
        <dbReference type="HAMAP-Rule" id="MF_01382"/>
    </source>
</evidence>
<comment type="subunit">
    <text evidence="15">Monomer and homodimer. Part of the essential Sec protein translocation apparatus which comprises SecA, SecYEG and auxiliary proteins SecDF. Other proteins may also be involved.</text>
</comment>
<dbReference type="InterPro" id="IPR004027">
    <property type="entry name" value="SEC_C_motif"/>
</dbReference>
<comment type="subcellular location">
    <subcellularLocation>
        <location evidence="15">Cell membrane</location>
        <topology evidence="15">Peripheral membrane protein</topology>
        <orientation evidence="15">Cytoplasmic side</orientation>
    </subcellularLocation>
    <subcellularLocation>
        <location evidence="15">Cytoplasm</location>
    </subcellularLocation>
    <subcellularLocation>
        <location evidence="2">Membrane</location>
        <topology evidence="2">Peripheral membrane protein</topology>
    </subcellularLocation>
    <text evidence="15">Distribution is 50-50.</text>
</comment>
<feature type="region of interest" description="Disordered" evidence="17">
    <location>
        <begin position="931"/>
        <end position="970"/>
    </location>
</feature>
<feature type="binding site" evidence="15">
    <location>
        <begin position="103"/>
        <end position="107"/>
    </location>
    <ligand>
        <name>ATP</name>
        <dbReference type="ChEBI" id="CHEBI:30616"/>
    </ligand>
</feature>
<evidence type="ECO:0000259" key="19">
    <source>
        <dbReference type="PROSITE" id="PS51194"/>
    </source>
</evidence>
<dbReference type="GO" id="GO:0008564">
    <property type="term" value="F:protein-exporting ATPase activity"/>
    <property type="evidence" value="ECO:0007669"/>
    <property type="project" value="UniProtKB-EC"/>
</dbReference>
<dbReference type="InterPro" id="IPR001650">
    <property type="entry name" value="Helicase_C-like"/>
</dbReference>
<dbReference type="HAMAP" id="MF_01382">
    <property type="entry name" value="SecA"/>
    <property type="match status" value="1"/>
</dbReference>
<dbReference type="InterPro" id="IPR036266">
    <property type="entry name" value="SecA_Wing/Scaffold_sf"/>
</dbReference>
<evidence type="ECO:0000256" key="13">
    <source>
        <dbReference type="ARBA" id="ARBA00023010"/>
    </source>
</evidence>
<dbReference type="Gene3D" id="3.40.50.300">
    <property type="entry name" value="P-loop containing nucleotide triphosphate hydrolases"/>
    <property type="match status" value="2"/>
</dbReference>
<reference evidence="21 22" key="1">
    <citation type="submission" date="2017-09" db="EMBL/GenBank/DDBJ databases">
        <title>Depth-based differentiation of microbial function through sediment-hosted aquifers and enrichment of novel symbionts in the deep terrestrial subsurface.</title>
        <authorList>
            <person name="Probst A.J."/>
            <person name="Ladd B."/>
            <person name="Jarett J.K."/>
            <person name="Geller-Mcgrath D.E."/>
            <person name="Sieber C.M."/>
            <person name="Emerson J.B."/>
            <person name="Anantharaman K."/>
            <person name="Thomas B.C."/>
            <person name="Malmstrom R."/>
            <person name="Stieglmeier M."/>
            <person name="Klingl A."/>
            <person name="Woyke T."/>
            <person name="Ryan C.M."/>
            <person name="Banfield J.F."/>
        </authorList>
    </citation>
    <scope>NUCLEOTIDE SEQUENCE [LARGE SCALE GENOMIC DNA]</scope>
    <source>
        <strain evidence="21">CG22_combo_CG10-13_8_21_14_all_39_9</strain>
    </source>
</reference>
<keyword evidence="4 15" id="KW-0813">Transport</keyword>
<evidence type="ECO:0000256" key="16">
    <source>
        <dbReference type="RuleBase" id="RU003874"/>
    </source>
</evidence>
<keyword evidence="8 15" id="KW-0547">Nucleotide-binding</keyword>
<evidence type="ECO:0000256" key="6">
    <source>
        <dbReference type="ARBA" id="ARBA00022490"/>
    </source>
</evidence>
<dbReference type="SUPFAM" id="SSF81886">
    <property type="entry name" value="Helical scaffold and wing domains of SecA"/>
    <property type="match status" value="1"/>
</dbReference>
<dbReference type="GO" id="GO:0043952">
    <property type="term" value="P:protein transport by the Sec complex"/>
    <property type="evidence" value="ECO:0007669"/>
    <property type="project" value="TreeGrafter"/>
</dbReference>
<evidence type="ECO:0000313" key="22">
    <source>
        <dbReference type="Proteomes" id="UP000230159"/>
    </source>
</evidence>
<evidence type="ECO:0000256" key="2">
    <source>
        <dbReference type="ARBA" id="ARBA00004170"/>
    </source>
</evidence>
<organism evidence="21 22">
    <name type="scientific">Candidatus Kuenenbacteria bacterium CG22_combo_CG10-13_8_21_14_all_39_9</name>
    <dbReference type="NCBI Taxonomy" id="1974621"/>
    <lineage>
        <taxon>Bacteria</taxon>
        <taxon>Candidatus Kueneniibacteriota</taxon>
    </lineage>
</organism>
<feature type="binding site" evidence="15">
    <location>
        <position position="85"/>
    </location>
    <ligand>
        <name>ATP</name>
        <dbReference type="ChEBI" id="CHEBI:30616"/>
    </ligand>
</feature>
<dbReference type="GO" id="GO:0006605">
    <property type="term" value="P:protein targeting"/>
    <property type="evidence" value="ECO:0007669"/>
    <property type="project" value="UniProtKB-UniRule"/>
</dbReference>
<dbReference type="InterPro" id="IPR011115">
    <property type="entry name" value="SecA_DEAD"/>
</dbReference>
<accession>A0A2H0CZZ8</accession>
<dbReference type="GO" id="GO:0005829">
    <property type="term" value="C:cytosol"/>
    <property type="evidence" value="ECO:0007669"/>
    <property type="project" value="TreeGrafter"/>
</dbReference>
<keyword evidence="6 15" id="KW-0963">Cytoplasm</keyword>
<sequence length="970" mass="109078">MSILTKIFGDPNAKYIKKLEPLIAEIRKLGARCEKMKDGEIRELAAGWKEKVKKGKTLDEILPEVFAATREAAKRKMGSGHFDVQMIGAEVLHQGKIAEMKTGEGKTSYAVSPAAALNAISGKGVHIVTVNDYLSRRDAAWIGAVYNALGLSVGIIVHEQAYLYDEEFSNEEFQDARLKKLKPCARQEAYAADITYGTNNEFGFDYLRDNMAREKSEKVQRGWNFAVIDEVDSILIDEARTPLIISAPAEEAGEKYQKFARLIPTLKEGGDYNIDEKMRAATLTDEGIKKMEELLGIKNIYTEKGVSEVHHIEQALKAHTLFQRDKDYVVKDGEIIIVDEFTGRLMYGRRYSEGLHQAIEAKEGVRVKQESVTMATITFQNYFRMYKKLAGMTGTAATEAEEFSKIYNLDVMVIPTNKPLIRIDQPDLIYKNEAAKFEAVIKDIKAKQEKGQPVLVGTISIEKNEFFSHLLNQEGIEHNILNAKNHLKEAAIIAEAGKKGKVTLATNMAGRGVDIKLGGEGASQEEYQAVKQLGGLYVIGTERHESRRIDNQLRGRSGRQGDPGESRFYVSTQDDLMRIFGSDRIGTIMGKLGLPDNVPIAHPMISKSLEAAQKKVEGHNFDIRKHLLEYDDVINKHREVIYRKRDRILDIYESMKSGEKVDKNSKFQITNAKQIPNSKLQNKENESFREMILENVEAEIEQVVSFHTQSDDETAWNIDEIYEVVDTIFPLPLEVRLKMDDIQKTAGDKAEDVRARDKLINYFIDLAHKVYDELVERINALADNDTPLSPSGDPPPKIGGEIKVKPMQQVEKMILLRSIDMLWVEHIDAMDHLRTGIGLRGYGQKDPLVEYKREAYQMFIQLNNNIQKQVAYSIFKVGLAPQGKEQRVINNKQELIFKGAEKTSNQESRIKNYGQDNVSVAKPAKIGAVSGTQIKEAPVESSRGGSAKKVGRNEPCPCGSGKKYKKCHGK</sequence>
<evidence type="ECO:0000256" key="11">
    <source>
        <dbReference type="ARBA" id="ARBA00022927"/>
    </source>
</evidence>
<evidence type="ECO:0000256" key="4">
    <source>
        <dbReference type="ARBA" id="ARBA00022448"/>
    </source>
</evidence>
<dbReference type="GO" id="GO:0046872">
    <property type="term" value="F:metal ion binding"/>
    <property type="evidence" value="ECO:0007669"/>
    <property type="project" value="UniProtKB-KW"/>
</dbReference>
<keyword evidence="11 15" id="KW-0653">Protein transport</keyword>
<evidence type="ECO:0000259" key="20">
    <source>
        <dbReference type="PROSITE" id="PS51196"/>
    </source>
</evidence>
<feature type="domain" description="Helicase C-terminal" evidence="19">
    <location>
        <begin position="436"/>
        <end position="606"/>
    </location>
</feature>
<keyword evidence="12 15" id="KW-1278">Translocase</keyword>
<dbReference type="Gene3D" id="1.10.3060.10">
    <property type="entry name" value="Helical scaffold and wing domains of SecA"/>
    <property type="match status" value="1"/>
</dbReference>
<dbReference type="SUPFAM" id="SSF52540">
    <property type="entry name" value="P-loop containing nucleoside triphosphate hydrolases"/>
    <property type="match status" value="2"/>
</dbReference>
<dbReference type="CDD" id="cd17928">
    <property type="entry name" value="DEXDc_SecA"/>
    <property type="match status" value="1"/>
</dbReference>
<dbReference type="GO" id="GO:0065002">
    <property type="term" value="P:intracellular protein transmembrane transport"/>
    <property type="evidence" value="ECO:0007669"/>
    <property type="project" value="UniProtKB-UniRule"/>
</dbReference>
<name>A0A2H0CZZ8_9BACT</name>
<dbReference type="Pfam" id="PF07516">
    <property type="entry name" value="SecA_SW"/>
    <property type="match status" value="1"/>
</dbReference>
<dbReference type="PRINTS" id="PR00906">
    <property type="entry name" value="SECA"/>
</dbReference>
<comment type="caution">
    <text evidence="21">The sequence shown here is derived from an EMBL/GenBank/DDBJ whole genome shotgun (WGS) entry which is preliminary data.</text>
</comment>
<comment type="cofactor">
    <cofactor evidence="1">
        <name>Zn(2+)</name>
        <dbReference type="ChEBI" id="CHEBI:29105"/>
    </cofactor>
</comment>
<dbReference type="Pfam" id="PF21090">
    <property type="entry name" value="P-loop_SecA"/>
    <property type="match status" value="1"/>
</dbReference>
<dbReference type="Pfam" id="PF02810">
    <property type="entry name" value="SEC-C"/>
    <property type="match status" value="1"/>
</dbReference>
<keyword evidence="5 15" id="KW-1003">Cell membrane</keyword>
<dbReference type="InterPro" id="IPR014018">
    <property type="entry name" value="SecA_motor_DEAD"/>
</dbReference>
<keyword evidence="14 15" id="KW-0472">Membrane</keyword>
<dbReference type="PROSITE" id="PS51192">
    <property type="entry name" value="HELICASE_ATP_BIND_1"/>
    <property type="match status" value="1"/>
</dbReference>
<comment type="function">
    <text evidence="15">Part of the Sec protein translocase complex. Interacts with the SecYEG preprotein conducting channel. Has a central role in coupling the hydrolysis of ATP to the transfer of proteins into and across the cell membrane, serving as an ATP-driven molecular motor driving the stepwise translocation of polypeptide chains across the membrane.</text>
</comment>
<dbReference type="PANTHER" id="PTHR30612">
    <property type="entry name" value="SECA INNER MEMBRANE COMPONENT OF SEC PROTEIN SECRETION SYSTEM"/>
    <property type="match status" value="1"/>
</dbReference>
<feature type="domain" description="Helicase ATP-binding" evidence="18">
    <location>
        <begin position="87"/>
        <end position="267"/>
    </location>
</feature>
<dbReference type="InterPro" id="IPR011116">
    <property type="entry name" value="SecA_Wing/Scaffold"/>
</dbReference>
<dbReference type="AlphaFoldDB" id="A0A2H0CZZ8"/>
<evidence type="ECO:0000256" key="7">
    <source>
        <dbReference type="ARBA" id="ARBA00022723"/>
    </source>
</evidence>
<evidence type="ECO:0000256" key="8">
    <source>
        <dbReference type="ARBA" id="ARBA00022741"/>
    </source>
</evidence>
<dbReference type="InterPro" id="IPR011130">
    <property type="entry name" value="SecA_preprotein_X-link_dom"/>
</dbReference>
<dbReference type="CDD" id="cd18803">
    <property type="entry name" value="SF2_C_secA"/>
    <property type="match status" value="1"/>
</dbReference>
<proteinExistence type="inferred from homology"/>
<keyword evidence="9" id="KW-0862">Zinc</keyword>
<dbReference type="InterPro" id="IPR000185">
    <property type="entry name" value="SecA"/>
</dbReference>
<dbReference type="PROSITE" id="PS51196">
    <property type="entry name" value="SECA_MOTOR_DEAD"/>
    <property type="match status" value="1"/>
</dbReference>
<dbReference type="EC" id="7.4.2.8" evidence="15"/>
<keyword evidence="13 15" id="KW-0811">Translocation</keyword>
<evidence type="ECO:0000313" key="21">
    <source>
        <dbReference type="EMBL" id="PIP75456.1"/>
    </source>
</evidence>
<evidence type="ECO:0000256" key="14">
    <source>
        <dbReference type="ARBA" id="ARBA00023136"/>
    </source>
</evidence>
<comment type="catalytic activity">
    <reaction evidence="15">
        <text>ATP + H2O + cellular proteinSide 1 = ADP + phosphate + cellular proteinSide 2.</text>
        <dbReference type="EC" id="7.4.2.8"/>
    </reaction>
</comment>
<dbReference type="PANTHER" id="PTHR30612:SF0">
    <property type="entry name" value="CHLOROPLAST PROTEIN-TRANSPORTING ATPASE"/>
    <property type="match status" value="1"/>
</dbReference>
<dbReference type="FunFam" id="3.40.50.300:FF:000113">
    <property type="entry name" value="Preprotein translocase subunit SecA"/>
    <property type="match status" value="1"/>
</dbReference>
<dbReference type="Proteomes" id="UP000230159">
    <property type="component" value="Unassembled WGS sequence"/>
</dbReference>
<evidence type="ECO:0000256" key="5">
    <source>
        <dbReference type="ARBA" id="ARBA00022475"/>
    </source>
</evidence>
<dbReference type="Pfam" id="PF07517">
    <property type="entry name" value="SecA_DEAD"/>
    <property type="match status" value="1"/>
</dbReference>
<dbReference type="Pfam" id="PF01043">
    <property type="entry name" value="SecA_PP_bind"/>
    <property type="match status" value="1"/>
</dbReference>
<dbReference type="SUPFAM" id="SSF81767">
    <property type="entry name" value="Pre-protein crosslinking domain of SecA"/>
    <property type="match status" value="1"/>
</dbReference>
<keyword evidence="7" id="KW-0479">Metal-binding</keyword>
<keyword evidence="10 15" id="KW-0067">ATP-binding</keyword>
<gene>
    <name evidence="15" type="primary">secA</name>
    <name evidence="21" type="ORF">COW86_03665</name>
</gene>
<feature type="binding site" evidence="15">
    <location>
        <position position="514"/>
    </location>
    <ligand>
        <name>ATP</name>
        <dbReference type="ChEBI" id="CHEBI:30616"/>
    </ligand>
</feature>
<evidence type="ECO:0000256" key="12">
    <source>
        <dbReference type="ARBA" id="ARBA00022967"/>
    </source>
</evidence>
<evidence type="ECO:0000256" key="10">
    <source>
        <dbReference type="ARBA" id="ARBA00022840"/>
    </source>
</evidence>
<evidence type="ECO:0000256" key="1">
    <source>
        <dbReference type="ARBA" id="ARBA00001947"/>
    </source>
</evidence>
<comment type="similarity">
    <text evidence="3 15 16">Belongs to the SecA family.</text>
</comment>
<dbReference type="SMART" id="SM00957">
    <property type="entry name" value="SecA_DEAD"/>
    <property type="match status" value="1"/>
</dbReference>
<dbReference type="GO" id="GO:0005524">
    <property type="term" value="F:ATP binding"/>
    <property type="evidence" value="ECO:0007669"/>
    <property type="project" value="UniProtKB-UniRule"/>
</dbReference>
<protein>
    <recommendedName>
        <fullName evidence="15 16">Protein translocase subunit SecA</fullName>
        <ecNumber evidence="15">7.4.2.8</ecNumber>
    </recommendedName>
</protein>
<evidence type="ECO:0000256" key="3">
    <source>
        <dbReference type="ARBA" id="ARBA00007650"/>
    </source>
</evidence>
<dbReference type="GO" id="GO:0017038">
    <property type="term" value="P:protein import"/>
    <property type="evidence" value="ECO:0007669"/>
    <property type="project" value="InterPro"/>
</dbReference>
<feature type="domain" description="SecA family profile" evidence="20">
    <location>
        <begin position="1"/>
        <end position="601"/>
    </location>
</feature>
<dbReference type="GO" id="GO:0031522">
    <property type="term" value="C:cell envelope Sec protein transport complex"/>
    <property type="evidence" value="ECO:0007669"/>
    <property type="project" value="UniProtKB-ARBA"/>
</dbReference>
<dbReference type="NCBIfam" id="TIGR00963">
    <property type="entry name" value="secA"/>
    <property type="match status" value="1"/>
</dbReference>
<dbReference type="FunFam" id="3.90.1440.10:FF:000002">
    <property type="entry name" value="Protein translocase subunit SecA"/>
    <property type="match status" value="1"/>
</dbReference>
<dbReference type="NCBIfam" id="NF009538">
    <property type="entry name" value="PRK12904.1"/>
    <property type="match status" value="1"/>
</dbReference>
<dbReference type="EMBL" id="PCTN01000160">
    <property type="protein sequence ID" value="PIP75456.1"/>
    <property type="molecule type" value="Genomic_DNA"/>
</dbReference>
<evidence type="ECO:0000256" key="17">
    <source>
        <dbReference type="SAM" id="MobiDB-lite"/>
    </source>
</evidence>
<dbReference type="InterPro" id="IPR027417">
    <property type="entry name" value="P-loop_NTPase"/>
</dbReference>
<evidence type="ECO:0000256" key="9">
    <source>
        <dbReference type="ARBA" id="ARBA00022833"/>
    </source>
</evidence>
<dbReference type="InterPro" id="IPR036670">
    <property type="entry name" value="SecA_X-link_sf"/>
</dbReference>